<comment type="similarity">
    <text evidence="1">Belongs to the NSRP1 family.</text>
</comment>
<dbReference type="InterPro" id="IPR005052">
    <property type="entry name" value="Lectin_leg"/>
</dbReference>
<dbReference type="GO" id="GO:0016020">
    <property type="term" value="C:membrane"/>
    <property type="evidence" value="ECO:0007669"/>
    <property type="project" value="InterPro"/>
</dbReference>
<keyword evidence="2" id="KW-0175">Coiled coil</keyword>
<proteinExistence type="inferred from homology"/>
<keyword evidence="4" id="KW-0472">Membrane</keyword>
<evidence type="ECO:0000256" key="1">
    <source>
        <dbReference type="ARBA" id="ARBA00010126"/>
    </source>
</evidence>
<feature type="region of interest" description="Disordered" evidence="3">
    <location>
        <begin position="186"/>
        <end position="240"/>
    </location>
</feature>
<dbReference type="CDD" id="cd07308">
    <property type="entry name" value="lectin_leg-like"/>
    <property type="match status" value="1"/>
</dbReference>
<comment type="caution">
    <text evidence="6">The sequence shown here is derived from an EMBL/GenBank/DDBJ whole genome shotgun (WGS) entry which is preliminary data.</text>
</comment>
<feature type="compositionally biased region" description="Gly residues" evidence="3">
    <location>
        <begin position="343"/>
        <end position="358"/>
    </location>
</feature>
<reference evidence="6" key="1">
    <citation type="journal article" date="2023" name="Mol. Phylogenet. Evol.">
        <title>Genome-scale phylogeny and comparative genomics of the fungal order Sordariales.</title>
        <authorList>
            <person name="Hensen N."/>
            <person name="Bonometti L."/>
            <person name="Westerberg I."/>
            <person name="Brannstrom I.O."/>
            <person name="Guillou S."/>
            <person name="Cros-Aarteil S."/>
            <person name="Calhoun S."/>
            <person name="Haridas S."/>
            <person name="Kuo A."/>
            <person name="Mondo S."/>
            <person name="Pangilinan J."/>
            <person name="Riley R."/>
            <person name="LaButti K."/>
            <person name="Andreopoulos B."/>
            <person name="Lipzen A."/>
            <person name="Chen C."/>
            <person name="Yan M."/>
            <person name="Daum C."/>
            <person name="Ng V."/>
            <person name="Clum A."/>
            <person name="Steindorff A."/>
            <person name="Ohm R.A."/>
            <person name="Martin F."/>
            <person name="Silar P."/>
            <person name="Natvig D.O."/>
            <person name="Lalanne C."/>
            <person name="Gautier V."/>
            <person name="Ament-Velasquez S.L."/>
            <person name="Kruys A."/>
            <person name="Hutchinson M.I."/>
            <person name="Powell A.J."/>
            <person name="Barry K."/>
            <person name="Miller A.N."/>
            <person name="Grigoriev I.V."/>
            <person name="Debuchy R."/>
            <person name="Gladieux P."/>
            <person name="Hiltunen Thoren M."/>
            <person name="Johannesson H."/>
        </authorList>
    </citation>
    <scope>NUCLEOTIDE SEQUENCE</scope>
    <source>
        <strain evidence="6">CBS 103.79</strain>
    </source>
</reference>
<dbReference type="EMBL" id="MU855665">
    <property type="protein sequence ID" value="KAK3900499.1"/>
    <property type="molecule type" value="Genomic_DNA"/>
</dbReference>
<feature type="region of interest" description="Disordered" evidence="3">
    <location>
        <begin position="1"/>
        <end position="128"/>
    </location>
</feature>
<reference evidence="6" key="2">
    <citation type="submission" date="2023-05" db="EMBL/GenBank/DDBJ databases">
        <authorList>
            <consortium name="Lawrence Berkeley National Laboratory"/>
            <person name="Steindorff A."/>
            <person name="Hensen N."/>
            <person name="Bonometti L."/>
            <person name="Westerberg I."/>
            <person name="Brannstrom I.O."/>
            <person name="Guillou S."/>
            <person name="Cros-Aarteil S."/>
            <person name="Calhoun S."/>
            <person name="Haridas S."/>
            <person name="Kuo A."/>
            <person name="Mondo S."/>
            <person name="Pangilinan J."/>
            <person name="Riley R."/>
            <person name="Labutti K."/>
            <person name="Andreopoulos B."/>
            <person name="Lipzen A."/>
            <person name="Chen C."/>
            <person name="Yanf M."/>
            <person name="Daum C."/>
            <person name="Ng V."/>
            <person name="Clum A."/>
            <person name="Ohm R."/>
            <person name="Martin F."/>
            <person name="Silar P."/>
            <person name="Natvig D."/>
            <person name="Lalanne C."/>
            <person name="Gautier V."/>
            <person name="Ament-Velasquez S.L."/>
            <person name="Kruys A."/>
            <person name="Hutchinson M.I."/>
            <person name="Powell A.J."/>
            <person name="Barry K."/>
            <person name="Miller A.N."/>
            <person name="Grigoriev I.V."/>
            <person name="Debuchy R."/>
            <person name="Gladieux P."/>
            <person name="Thoren M.H."/>
            <person name="Johannesson H."/>
        </authorList>
    </citation>
    <scope>NUCLEOTIDE SEQUENCE</scope>
    <source>
        <strain evidence="6">CBS 103.79</strain>
    </source>
</reference>
<keyword evidence="7" id="KW-1185">Reference proteome</keyword>
<feature type="compositionally biased region" description="Low complexity" evidence="3">
    <location>
        <begin position="93"/>
        <end position="106"/>
    </location>
</feature>
<keyword evidence="4" id="KW-1133">Transmembrane helix</keyword>
<dbReference type="Pfam" id="PF03388">
    <property type="entry name" value="Lectin_leg-like"/>
    <property type="match status" value="1"/>
</dbReference>
<keyword evidence="4" id="KW-0812">Transmembrane</keyword>
<feature type="compositionally biased region" description="Basic and acidic residues" evidence="3">
    <location>
        <begin position="279"/>
        <end position="290"/>
    </location>
</feature>
<dbReference type="InterPro" id="IPR018612">
    <property type="entry name" value="NSRP1_N"/>
</dbReference>
<feature type="compositionally biased region" description="Basic and acidic residues" evidence="3">
    <location>
        <begin position="375"/>
        <end position="395"/>
    </location>
</feature>
<dbReference type="SUPFAM" id="SSF49899">
    <property type="entry name" value="Concanavalin A-like lectins/glucanases"/>
    <property type="match status" value="1"/>
</dbReference>
<feature type="compositionally biased region" description="Basic and acidic residues" evidence="3">
    <location>
        <begin position="263"/>
        <end position="272"/>
    </location>
</feature>
<dbReference type="FunFam" id="2.60.120.200:FF:000095">
    <property type="entry name" value="Lectin family integral membrane protein"/>
    <property type="match status" value="1"/>
</dbReference>
<protein>
    <recommendedName>
        <fullName evidence="5">L-type lectin-like domain-containing protein</fullName>
    </recommendedName>
</protein>
<feature type="domain" description="L-type lectin-like" evidence="5">
    <location>
        <begin position="463"/>
        <end position="687"/>
    </location>
</feature>
<feature type="region of interest" description="Disordered" evidence="3">
    <location>
        <begin position="263"/>
        <end position="290"/>
    </location>
</feature>
<feature type="compositionally biased region" description="Basic and acidic residues" evidence="3">
    <location>
        <begin position="323"/>
        <end position="336"/>
    </location>
</feature>
<evidence type="ECO:0000256" key="3">
    <source>
        <dbReference type="SAM" id="MobiDB-lite"/>
    </source>
</evidence>
<dbReference type="GO" id="GO:0000381">
    <property type="term" value="P:regulation of alternative mRNA splicing, via spliceosome"/>
    <property type="evidence" value="ECO:0007669"/>
    <property type="project" value="InterPro"/>
</dbReference>
<feature type="compositionally biased region" description="Basic and acidic residues" evidence="3">
    <location>
        <begin position="186"/>
        <end position="221"/>
    </location>
</feature>
<dbReference type="InterPro" id="IPR013320">
    <property type="entry name" value="ConA-like_dom_sf"/>
</dbReference>
<feature type="region of interest" description="Disordered" evidence="3">
    <location>
        <begin position="313"/>
        <end position="435"/>
    </location>
</feature>
<dbReference type="AlphaFoldDB" id="A0AAN6RRV5"/>
<evidence type="ECO:0000259" key="5">
    <source>
        <dbReference type="PROSITE" id="PS51328"/>
    </source>
</evidence>
<organism evidence="6 7">
    <name type="scientific">Staphylotrichum tortipilum</name>
    <dbReference type="NCBI Taxonomy" id="2831512"/>
    <lineage>
        <taxon>Eukaryota</taxon>
        <taxon>Fungi</taxon>
        <taxon>Dikarya</taxon>
        <taxon>Ascomycota</taxon>
        <taxon>Pezizomycotina</taxon>
        <taxon>Sordariomycetes</taxon>
        <taxon>Sordariomycetidae</taxon>
        <taxon>Sordariales</taxon>
        <taxon>Chaetomiaceae</taxon>
        <taxon>Staphylotrichum</taxon>
    </lineage>
</organism>
<sequence>MSKPGFSFGLKKAGPAKPAPGLRKPAPFGGGDDDGSGDESTPSNVAQVSELNLFGSAASTAAPEARKKPTKKPPLKPGGGLPPSSKPHPPQPSSASSSTTPNPANPFTDLSSALTSRKHAASAAAADPSIYDYDAAYDSFKAAKVAAAAGPSDEDGIGGAKKPRYFSALLNAADVRERDRQVAEERRLQREREAEGDAFADKERFVTDAYRRQQEENKRLQEEEERREEEERKRDAGRGMARFYQGVLERGEKEHAALVKAAEEGVKAKGKENGGGGDGGEKTAAERAKEINARGGKVVVNEDGEVVDKRQLLKGGLNVGSKKKAEVQQERERERQAAASRSGAGGAQGKGVYAGGGKQAMRERQSRLLEAQLEESLKRSRQEAHEETAKVELASKTRKTAADISSAKESGLQGRQAGRGRGRETRETDLDQGPGVGHSTLSALWLATLAWGAVQADEDNVKSIGLRTHTLVQPYLDSDMQSRWYDYGGDTIIRTDQYIRLTSDHPSQTGWLFSRVPLTATNWEIEVEFKVHGKNQLYGDGFAMWLTKERGKMGPVFGSADKFEGLGIFVDTYKNNRPGVVFPYVMAMVGDGKTSYDKDTDGKDTEFAGCSARGIRQASVATKLRLTYFQDKYLKLELQYKSDGEWTLCFETNEPPAIPQVSYLGFSAETGELSDNHDIISINAKNLYTSQPSGRPTPGSGKGKKAVSSEGGSWTWFFFKIFLFFGVIGGGYVGYTAWRTNSKRSHRF</sequence>
<evidence type="ECO:0000256" key="2">
    <source>
        <dbReference type="ARBA" id="ARBA00023054"/>
    </source>
</evidence>
<dbReference type="InterPro" id="IPR053246">
    <property type="entry name" value="NS_splicing_regulatory_protein"/>
</dbReference>
<feature type="compositionally biased region" description="Polar residues" evidence="3">
    <location>
        <begin position="39"/>
        <end position="50"/>
    </location>
</feature>
<dbReference type="PANTHER" id="PTHR47845:SF1">
    <property type="entry name" value="NUCLEAR SPECKLE SPLICING REGULATORY PROTEIN 1 HOMOLOG"/>
    <property type="match status" value="1"/>
</dbReference>
<dbReference type="PROSITE" id="PS51328">
    <property type="entry name" value="L_LECTIN_LIKE"/>
    <property type="match status" value="1"/>
</dbReference>
<gene>
    <name evidence="6" type="ORF">C8A05DRAFT_45668</name>
</gene>
<evidence type="ECO:0000313" key="6">
    <source>
        <dbReference type="EMBL" id="KAK3900499.1"/>
    </source>
</evidence>
<evidence type="ECO:0000313" key="7">
    <source>
        <dbReference type="Proteomes" id="UP001303889"/>
    </source>
</evidence>
<feature type="transmembrane region" description="Helical" evidence="4">
    <location>
        <begin position="714"/>
        <end position="738"/>
    </location>
</feature>
<dbReference type="Proteomes" id="UP001303889">
    <property type="component" value="Unassembled WGS sequence"/>
</dbReference>
<dbReference type="PANTHER" id="PTHR47845">
    <property type="entry name" value="NUCLEAR SPECKLE SPLICING REGULATORY PROTEIN 1 HOMOLOG"/>
    <property type="match status" value="1"/>
</dbReference>
<dbReference type="Pfam" id="PF09745">
    <property type="entry name" value="NSRP1_N"/>
    <property type="match status" value="1"/>
</dbReference>
<dbReference type="Gene3D" id="2.60.120.200">
    <property type="match status" value="1"/>
</dbReference>
<name>A0AAN6RRV5_9PEZI</name>
<accession>A0AAN6RRV5</accession>
<evidence type="ECO:0000256" key="4">
    <source>
        <dbReference type="SAM" id="Phobius"/>
    </source>
</evidence>